<keyword evidence="4" id="KW-1185">Reference proteome</keyword>
<evidence type="ECO:0008006" key="5">
    <source>
        <dbReference type="Google" id="ProtNLM"/>
    </source>
</evidence>
<dbReference type="PANTHER" id="PTHR36842:SF1">
    <property type="entry name" value="PROTEIN TOLB"/>
    <property type="match status" value="1"/>
</dbReference>
<comment type="caution">
    <text evidence="3">The sequence shown here is derived from an EMBL/GenBank/DDBJ whole genome shotgun (WGS) entry which is preliminary data.</text>
</comment>
<dbReference type="InterPro" id="IPR011042">
    <property type="entry name" value="6-blade_b-propeller_TolB-like"/>
</dbReference>
<organism evidence="3 4">
    <name type="scientific">Saccharibacillus endophyticus</name>
    <dbReference type="NCBI Taxonomy" id="2060666"/>
    <lineage>
        <taxon>Bacteria</taxon>
        <taxon>Bacillati</taxon>
        <taxon>Bacillota</taxon>
        <taxon>Bacilli</taxon>
        <taxon>Bacillales</taxon>
        <taxon>Paenibacillaceae</taxon>
        <taxon>Saccharibacillus</taxon>
    </lineage>
</organism>
<evidence type="ECO:0000256" key="2">
    <source>
        <dbReference type="SAM" id="MobiDB-lite"/>
    </source>
</evidence>
<name>A0ABQ1ZKR8_9BACL</name>
<dbReference type="Pfam" id="PF07676">
    <property type="entry name" value="PD40"/>
    <property type="match status" value="1"/>
</dbReference>
<evidence type="ECO:0000256" key="1">
    <source>
        <dbReference type="ARBA" id="ARBA00009820"/>
    </source>
</evidence>
<dbReference type="SUPFAM" id="SSF69304">
    <property type="entry name" value="Tricorn protease N-terminal domain"/>
    <property type="match status" value="1"/>
</dbReference>
<dbReference type="Proteomes" id="UP000605427">
    <property type="component" value="Unassembled WGS sequence"/>
</dbReference>
<evidence type="ECO:0000313" key="4">
    <source>
        <dbReference type="Proteomes" id="UP000605427"/>
    </source>
</evidence>
<comment type="similarity">
    <text evidence="1">Belongs to the TolB family.</text>
</comment>
<evidence type="ECO:0000313" key="3">
    <source>
        <dbReference type="EMBL" id="GGH68074.1"/>
    </source>
</evidence>
<gene>
    <name evidence="3" type="ORF">GCM10007362_01710</name>
</gene>
<dbReference type="EMBL" id="BMDD01000001">
    <property type="protein sequence ID" value="GGH68074.1"/>
    <property type="molecule type" value="Genomic_DNA"/>
</dbReference>
<dbReference type="PANTHER" id="PTHR36842">
    <property type="entry name" value="PROTEIN TOLB HOMOLOG"/>
    <property type="match status" value="1"/>
</dbReference>
<reference evidence="4" key="1">
    <citation type="journal article" date="2019" name="Int. J. Syst. Evol. Microbiol.">
        <title>The Global Catalogue of Microorganisms (GCM) 10K type strain sequencing project: providing services to taxonomists for standard genome sequencing and annotation.</title>
        <authorList>
            <consortium name="The Broad Institute Genomics Platform"/>
            <consortium name="The Broad Institute Genome Sequencing Center for Infectious Disease"/>
            <person name="Wu L."/>
            <person name="Ma J."/>
        </authorList>
    </citation>
    <scope>NUCLEOTIDE SEQUENCE [LARGE SCALE GENOMIC DNA]</scope>
    <source>
        <strain evidence="4">CCM 8702</strain>
    </source>
</reference>
<dbReference type="Gene3D" id="2.120.10.30">
    <property type="entry name" value="TolB, C-terminal domain"/>
    <property type="match status" value="1"/>
</dbReference>
<sequence length="432" mass="46546">MLLQRATYVFETFSKHLFGTLIAITQIRRGEGIHMKSIYRGKSGVRLGRGVSRVKGIAAAAAVLALLAGCASPSSPSGETVVVPDSSVSQTDPSTQAATPSITVKDNTNASVYADLKLEDIQQIDGVRGQDWLSEDEVVVNRQNEAGEPTEFSDGEILPQGLYVHTLAGGKEKTIIADDTNWGGAKLSPDKKHLFYQEIFEMTGVGYIMDLETGESVQIADGREILIDGAWLGDDHFVYGNIEGQLFQTDLSGKSEQLLDLADAGQRASGIQTVGDIVYYTGLNEQELFAYHTSTKELERFGSGILWAIPAPDGSQLALVKRTGETEMTLMLTDLAGNEKKTLATGTQVFGTSWSPDGKRLAYTVTSADDGSKDGFYISDVNTGEAFMISSDLADAGDAMKWSPSGTKIMVNKVDRKNGEMLAQSSIIKVSW</sequence>
<dbReference type="InterPro" id="IPR011659">
    <property type="entry name" value="WD40"/>
</dbReference>
<accession>A0ABQ1ZKR8</accession>
<feature type="compositionally biased region" description="Polar residues" evidence="2">
    <location>
        <begin position="86"/>
        <end position="100"/>
    </location>
</feature>
<protein>
    <recommendedName>
        <fullName evidence="5">DUF5050 domain-containing protein</fullName>
    </recommendedName>
</protein>
<feature type="region of interest" description="Disordered" evidence="2">
    <location>
        <begin position="78"/>
        <end position="100"/>
    </location>
</feature>
<proteinExistence type="inferred from homology"/>